<dbReference type="AlphaFoldDB" id="A0A382Q6N5"/>
<dbReference type="EMBL" id="UINC01112262">
    <property type="protein sequence ID" value="SVC81076.1"/>
    <property type="molecule type" value="Genomic_DNA"/>
</dbReference>
<protein>
    <submittedName>
        <fullName evidence="1">Uncharacterized protein</fullName>
    </submittedName>
</protein>
<gene>
    <name evidence="1" type="ORF">METZ01_LOCUS333930</name>
</gene>
<accession>A0A382Q6N5</accession>
<evidence type="ECO:0000313" key="1">
    <source>
        <dbReference type="EMBL" id="SVC81076.1"/>
    </source>
</evidence>
<proteinExistence type="predicted"/>
<sequence>MIDVSNKNAVLFNHGKAGVYNNTCIPCGSYYKDKSGICILKPDIKV</sequence>
<organism evidence="1">
    <name type="scientific">marine metagenome</name>
    <dbReference type="NCBI Taxonomy" id="408172"/>
    <lineage>
        <taxon>unclassified sequences</taxon>
        <taxon>metagenomes</taxon>
        <taxon>ecological metagenomes</taxon>
    </lineage>
</organism>
<reference evidence="1" key="1">
    <citation type="submission" date="2018-05" db="EMBL/GenBank/DDBJ databases">
        <authorList>
            <person name="Lanie J.A."/>
            <person name="Ng W.-L."/>
            <person name="Kazmierczak K.M."/>
            <person name="Andrzejewski T.M."/>
            <person name="Davidsen T.M."/>
            <person name="Wayne K.J."/>
            <person name="Tettelin H."/>
            <person name="Glass J.I."/>
            <person name="Rusch D."/>
            <person name="Podicherti R."/>
            <person name="Tsui H.-C.T."/>
            <person name="Winkler M.E."/>
        </authorList>
    </citation>
    <scope>NUCLEOTIDE SEQUENCE</scope>
</reference>
<name>A0A382Q6N5_9ZZZZ</name>